<dbReference type="AlphaFoldDB" id="A0A397UGC7"/>
<accession>A0A397UGC7</accession>
<keyword evidence="6" id="KW-1185">Reference proteome</keyword>
<evidence type="ECO:0000259" key="4">
    <source>
        <dbReference type="SMART" id="SM00838"/>
    </source>
</evidence>
<name>A0A397UGC7_9GLOM</name>
<dbReference type="InterPro" id="IPR000640">
    <property type="entry name" value="EFG_V-like"/>
</dbReference>
<sequence>MCALQALTNALKDSNLVLLEPLMNVNIDVPEEYLGAVLGDLTGTRRRNVLELETSGNLFDNLDNNIKIYIPPDPIFFSSNNNDKIINSKKVIYAHVPLSTMLGYSFSLRSLTGGTASFDMRLSSFGVMSDDQAKAVICEMQGGF</sequence>
<evidence type="ECO:0000256" key="2">
    <source>
        <dbReference type="ARBA" id="ARBA00022917"/>
    </source>
</evidence>
<dbReference type="SMART" id="SM00838">
    <property type="entry name" value="EFG_C"/>
    <property type="match status" value="1"/>
</dbReference>
<keyword evidence="1" id="KW-0547">Nucleotide-binding</keyword>
<protein>
    <submittedName>
        <fullName evidence="5">Translation elongation factor EFG, V domain-containing protein</fullName>
    </submittedName>
</protein>
<feature type="domain" description="Elongation factor EFG" evidence="4">
    <location>
        <begin position="17"/>
        <end position="136"/>
    </location>
</feature>
<dbReference type="CDD" id="cd03713">
    <property type="entry name" value="EFG_mtEFG_C"/>
    <property type="match status" value="1"/>
</dbReference>
<dbReference type="GO" id="GO:0005525">
    <property type="term" value="F:GTP binding"/>
    <property type="evidence" value="ECO:0007669"/>
    <property type="project" value="UniProtKB-KW"/>
</dbReference>
<dbReference type="Pfam" id="PF00679">
    <property type="entry name" value="EFG_C"/>
    <property type="match status" value="2"/>
</dbReference>
<dbReference type="STRING" id="44941.A0A397UGC7"/>
<evidence type="ECO:0000256" key="1">
    <source>
        <dbReference type="ARBA" id="ARBA00022741"/>
    </source>
</evidence>
<dbReference type="GO" id="GO:0032543">
    <property type="term" value="P:mitochondrial translation"/>
    <property type="evidence" value="ECO:0007669"/>
    <property type="project" value="TreeGrafter"/>
</dbReference>
<evidence type="ECO:0000313" key="6">
    <source>
        <dbReference type="Proteomes" id="UP000266673"/>
    </source>
</evidence>
<dbReference type="Gene3D" id="3.30.70.240">
    <property type="match status" value="1"/>
</dbReference>
<evidence type="ECO:0000256" key="3">
    <source>
        <dbReference type="ARBA" id="ARBA00023134"/>
    </source>
</evidence>
<dbReference type="GO" id="GO:0032790">
    <property type="term" value="P:ribosome disassembly"/>
    <property type="evidence" value="ECO:0007669"/>
    <property type="project" value="TreeGrafter"/>
</dbReference>
<dbReference type="EMBL" id="QKWP01001389">
    <property type="protein sequence ID" value="RIB09325.1"/>
    <property type="molecule type" value="Genomic_DNA"/>
</dbReference>
<dbReference type="PANTHER" id="PTHR43261:SF1">
    <property type="entry name" value="RIBOSOME-RELEASING FACTOR 2, MITOCHONDRIAL"/>
    <property type="match status" value="1"/>
</dbReference>
<evidence type="ECO:0000313" key="5">
    <source>
        <dbReference type="EMBL" id="RIB09325.1"/>
    </source>
</evidence>
<proteinExistence type="predicted"/>
<keyword evidence="2" id="KW-0648">Protein biosynthesis</keyword>
<keyword evidence="3" id="KW-0342">GTP-binding</keyword>
<dbReference type="InterPro" id="IPR035647">
    <property type="entry name" value="EFG_III/V"/>
</dbReference>
<dbReference type="GO" id="GO:0005739">
    <property type="term" value="C:mitochondrion"/>
    <property type="evidence" value="ECO:0007669"/>
    <property type="project" value="TreeGrafter"/>
</dbReference>
<dbReference type="InterPro" id="IPR035649">
    <property type="entry name" value="EFG_V"/>
</dbReference>
<gene>
    <name evidence="5" type="ORF">C2G38_2044411</name>
</gene>
<dbReference type="PANTHER" id="PTHR43261">
    <property type="entry name" value="TRANSLATION ELONGATION FACTOR G-RELATED"/>
    <property type="match status" value="1"/>
</dbReference>
<organism evidence="5 6">
    <name type="scientific">Gigaspora rosea</name>
    <dbReference type="NCBI Taxonomy" id="44941"/>
    <lineage>
        <taxon>Eukaryota</taxon>
        <taxon>Fungi</taxon>
        <taxon>Fungi incertae sedis</taxon>
        <taxon>Mucoromycota</taxon>
        <taxon>Glomeromycotina</taxon>
        <taxon>Glomeromycetes</taxon>
        <taxon>Diversisporales</taxon>
        <taxon>Gigasporaceae</taxon>
        <taxon>Gigaspora</taxon>
    </lineage>
</organism>
<keyword evidence="5" id="KW-0251">Elongation factor</keyword>
<dbReference type="GO" id="GO:0003746">
    <property type="term" value="F:translation elongation factor activity"/>
    <property type="evidence" value="ECO:0007669"/>
    <property type="project" value="UniProtKB-KW"/>
</dbReference>
<reference evidence="5 6" key="1">
    <citation type="submission" date="2018-06" db="EMBL/GenBank/DDBJ databases">
        <title>Comparative genomics reveals the genomic features of Rhizophagus irregularis, R. cerebriforme, R. diaphanum and Gigaspora rosea, and their symbiotic lifestyle signature.</title>
        <authorList>
            <person name="Morin E."/>
            <person name="San Clemente H."/>
            <person name="Chen E.C.H."/>
            <person name="De La Providencia I."/>
            <person name="Hainaut M."/>
            <person name="Kuo A."/>
            <person name="Kohler A."/>
            <person name="Murat C."/>
            <person name="Tang N."/>
            <person name="Roy S."/>
            <person name="Loubradou J."/>
            <person name="Henrissat B."/>
            <person name="Grigoriev I.V."/>
            <person name="Corradi N."/>
            <person name="Roux C."/>
            <person name="Martin F.M."/>
        </authorList>
    </citation>
    <scope>NUCLEOTIDE SEQUENCE [LARGE SCALE GENOMIC DNA]</scope>
    <source>
        <strain evidence="5 6">DAOM 194757</strain>
    </source>
</reference>
<dbReference type="OrthoDB" id="198619at2759"/>
<comment type="caution">
    <text evidence="5">The sequence shown here is derived from an EMBL/GenBank/DDBJ whole genome shotgun (WGS) entry which is preliminary data.</text>
</comment>
<dbReference type="SUPFAM" id="SSF54980">
    <property type="entry name" value="EF-G C-terminal domain-like"/>
    <property type="match status" value="1"/>
</dbReference>
<dbReference type="Proteomes" id="UP000266673">
    <property type="component" value="Unassembled WGS sequence"/>
</dbReference>
<dbReference type="GO" id="GO:0003924">
    <property type="term" value="F:GTPase activity"/>
    <property type="evidence" value="ECO:0007669"/>
    <property type="project" value="TreeGrafter"/>
</dbReference>